<feature type="compositionally biased region" description="Polar residues" evidence="2">
    <location>
        <begin position="1123"/>
        <end position="1144"/>
    </location>
</feature>
<dbReference type="GO" id="GO:0005634">
    <property type="term" value="C:nucleus"/>
    <property type="evidence" value="ECO:0007669"/>
    <property type="project" value="TreeGrafter"/>
</dbReference>
<dbReference type="InterPro" id="IPR054425">
    <property type="entry name" value="Cdc6_ORC1-like_ATPase_lid"/>
</dbReference>
<feature type="compositionally biased region" description="Polar residues" evidence="2">
    <location>
        <begin position="730"/>
        <end position="745"/>
    </location>
</feature>
<evidence type="ECO:0000256" key="2">
    <source>
        <dbReference type="SAM" id="MobiDB-lite"/>
    </source>
</evidence>
<feature type="region of interest" description="Disordered" evidence="2">
    <location>
        <begin position="923"/>
        <end position="1004"/>
    </location>
</feature>
<dbReference type="EMBL" id="BABT02000025">
    <property type="protein sequence ID" value="GAA93786.1"/>
    <property type="molecule type" value="Genomic_DNA"/>
</dbReference>
<feature type="compositionally biased region" description="Polar residues" evidence="2">
    <location>
        <begin position="223"/>
        <end position="232"/>
    </location>
</feature>
<keyword evidence="3" id="KW-1133">Transmembrane helix</keyword>
<evidence type="ECO:0000313" key="6">
    <source>
        <dbReference type="Proteomes" id="UP000009131"/>
    </source>
</evidence>
<feature type="region of interest" description="Disordered" evidence="2">
    <location>
        <begin position="1398"/>
        <end position="1429"/>
    </location>
</feature>
<feature type="compositionally biased region" description="Basic and acidic residues" evidence="2">
    <location>
        <begin position="697"/>
        <end position="707"/>
    </location>
</feature>
<evidence type="ECO:0000259" key="4">
    <source>
        <dbReference type="Pfam" id="PF22606"/>
    </source>
</evidence>
<keyword evidence="3" id="KW-0812">Transmembrane</keyword>
<dbReference type="GO" id="GO:0003688">
    <property type="term" value="F:DNA replication origin binding"/>
    <property type="evidence" value="ECO:0007669"/>
    <property type="project" value="TreeGrafter"/>
</dbReference>
<feature type="compositionally biased region" description="Acidic residues" evidence="2">
    <location>
        <begin position="871"/>
        <end position="880"/>
    </location>
</feature>
<feature type="region of interest" description="Disordered" evidence="2">
    <location>
        <begin position="1105"/>
        <end position="1212"/>
    </location>
</feature>
<feature type="region of interest" description="Disordered" evidence="2">
    <location>
        <begin position="1055"/>
        <end position="1080"/>
    </location>
</feature>
<feature type="region of interest" description="Disordered" evidence="2">
    <location>
        <begin position="223"/>
        <end position="265"/>
    </location>
</feature>
<dbReference type="Gene3D" id="3.40.50.300">
    <property type="entry name" value="P-loop containing nucleotide triphosphate hydrolases"/>
    <property type="match status" value="1"/>
</dbReference>
<dbReference type="InParanoid" id="G7DTD9"/>
<accession>G7DTD9</accession>
<feature type="compositionally biased region" description="Low complexity" evidence="2">
    <location>
        <begin position="782"/>
        <end position="791"/>
    </location>
</feature>
<dbReference type="PANTHER" id="PTHR10763">
    <property type="entry name" value="CELL DIVISION CONTROL PROTEIN 6-RELATED"/>
    <property type="match status" value="1"/>
</dbReference>
<feature type="region of interest" description="Disordered" evidence="2">
    <location>
        <begin position="1459"/>
        <end position="1508"/>
    </location>
</feature>
<keyword evidence="1" id="KW-0235">DNA replication</keyword>
<feature type="domain" description="Cdc6/ORC1-like ATPase lid" evidence="4">
    <location>
        <begin position="330"/>
        <end position="395"/>
    </location>
</feature>
<dbReference type="OrthoDB" id="1926878at2759"/>
<feature type="region of interest" description="Disordered" evidence="2">
    <location>
        <begin position="681"/>
        <end position="813"/>
    </location>
</feature>
<feature type="compositionally biased region" description="Low complexity" evidence="2">
    <location>
        <begin position="1174"/>
        <end position="1190"/>
    </location>
</feature>
<keyword evidence="6" id="KW-1185">Reference proteome</keyword>
<gene>
    <name evidence="5" type="primary">Mo00432</name>
    <name evidence="5" type="ORF">E5Q_00432</name>
</gene>
<feature type="compositionally biased region" description="Low complexity" evidence="2">
    <location>
        <begin position="1476"/>
        <end position="1490"/>
    </location>
</feature>
<dbReference type="Pfam" id="PF22606">
    <property type="entry name" value="Cdc6-ORC-like_ATPase_lid"/>
    <property type="match status" value="1"/>
</dbReference>
<feature type="compositionally biased region" description="Low complexity" evidence="2">
    <location>
        <begin position="710"/>
        <end position="729"/>
    </location>
</feature>
<feature type="compositionally biased region" description="Low complexity" evidence="2">
    <location>
        <begin position="1254"/>
        <end position="1272"/>
    </location>
</feature>
<dbReference type="SUPFAM" id="SSF52540">
    <property type="entry name" value="P-loop containing nucleoside triphosphate hydrolases"/>
    <property type="match status" value="1"/>
</dbReference>
<organism evidence="5 6">
    <name type="scientific">Mixia osmundae (strain CBS 9802 / IAM 14324 / JCM 22182 / KY 12970)</name>
    <dbReference type="NCBI Taxonomy" id="764103"/>
    <lineage>
        <taxon>Eukaryota</taxon>
        <taxon>Fungi</taxon>
        <taxon>Dikarya</taxon>
        <taxon>Basidiomycota</taxon>
        <taxon>Pucciniomycotina</taxon>
        <taxon>Mixiomycetes</taxon>
        <taxon>Mixiales</taxon>
        <taxon>Mixiaceae</taxon>
        <taxon>Mixia</taxon>
    </lineage>
</organism>
<keyword evidence="3" id="KW-0472">Membrane</keyword>
<protein>
    <recommendedName>
        <fullName evidence="4">Cdc6/ORC1-like ATPase lid domain-containing protein</fullName>
    </recommendedName>
</protein>
<dbReference type="GO" id="GO:0033314">
    <property type="term" value="P:mitotic DNA replication checkpoint signaling"/>
    <property type="evidence" value="ECO:0007669"/>
    <property type="project" value="TreeGrafter"/>
</dbReference>
<feature type="region of interest" description="Disordered" evidence="2">
    <location>
        <begin position="1253"/>
        <end position="1300"/>
    </location>
</feature>
<dbReference type="STRING" id="764103.G7DTD9"/>
<feature type="compositionally biased region" description="Basic and acidic residues" evidence="2">
    <location>
        <begin position="923"/>
        <end position="934"/>
    </location>
</feature>
<name>G7DTD9_MIXOS</name>
<sequence>MAMRDRTQKQRNVYQQACAVLSLASHQADHLPLLARDQHLFQLETFLIQACAATESQQNVSKGAYISGQPGTGKTALVSRILRPALKRGKEPIASSSIAAAPSASSSGTPQANQLETLLSDSVYVTLNCAALDTSLSSSIWEQLLHHTLAARNGTLEEPVDESQVRTPSRKRVRGHSSTPMRKVSTPSRKVSDSRADFEQLCYSTDRARIILVLDEIDQLQSARNTRSTASPFASPRASPMPSRAQTPSGRSSTPTKRSVEPEARPDLPIITELYQLALDPSSRLVLIGIANDLTLTASTASNAFLSPTKRARPSLDLDDRIVRFNFEPYTSDDMTTIAKQRLSLLRSENEPVSLLPLFMPPALSLAAKKCAKIKGDLRQFLGLLAQIVRTLETEQLKALGIFEEGDSNSLPTPFTTPTKRRHRLLQLDMNIHEGEPASPSKSDASCATDPLEHLTAASAPKANPGHVTAAFAISQCDFVVSRPGGSAEISTSKTRAMADLNLPQTLALVCLALLVETTEEVRSPTKKLPKKANSTASKGWQTVTYDAAIAFFAKRLSDSQRFLAVGSSETADYPEHLTALESTGLVSRVGPSNDLVKLEDPANLIIESFMQALDGLVASQAQKREHAQVIIRRERELEARRLQSLENNTMVREDSIAPMQGFSGHGLDDHDEDHWLGKQTTAHRAVRGKMPVPLTEPRRGQADPKSRTVKMVRSVSSTSSLGAGSVKSPSKSKVTRSPASTAHYSSRLIPSRPPPLSNPNASLRRKPAVQAMKVEDESDSDASASSVSSSTTPSRARQIDTRYPGPRVSSRKWEMDEDVHSVLAGTSQNANWLAQDDLLGSIGLSSDALGLDEIAASPTFAELGMKPYDDLSDDDDYDDTLPPQTAMRGVASPAGPQGSPRQSPLIGSLSSFTNLIGNLSRRPSEQSLHEDNALRPQSSHEYLRPSRPKVAQRPSRDDLRTRVLSRQGSRDKLSSKPGSPALSRRPSSDISSVYDDRRAQRSRTASGNLNLGVAAADWITAKAFGQAVKEPAAQKGLPTPVRYARKGAVPVTTPQETLYTQPGRGSVAPDQTAPSSTSAGFAPAFGWSSTAENAFLADNGLHRARSSEGLRQPSSRKKHVHGTSSAAQSRRPSAWSEVTASSSLHDEHGPRHFPAPPSRFPLDMLDANARGPSMLRRASSSASLSAAAAHGEHTTPVQPARATESATAHERRRSVVETFHAGLASLAEREPFANIKRPEYAYDQVPAFVSPFSSVRTSPPNRSRRTSSSGSFIVTEGQDVDSQQTGSTSDHSNARPAAAQTYQRMTGALVRVSGGLAAPLRPLVALAFFLSIACVAAATLTSVMMASYGLTIFDDVALRAMRGRKAAGQYGLKLGESVRWGRELVVSAAENARETLGAVADKGRSQSQHHPSRRHSRRTPANDKHEAERIAIRARLLPRSMQEMLDQGELTNEMLADAERSTRRRREHFERTDSHSTTSDGSDSGSTDTPETEDTKPGSPRSGLPPRPPLAILLPSVMVTLLFTFWQIWTNYFRTLRRPAARSA</sequence>
<dbReference type="Gene3D" id="1.10.8.60">
    <property type="match status" value="1"/>
</dbReference>
<comment type="caution">
    <text evidence="5">The sequence shown here is derived from an EMBL/GenBank/DDBJ whole genome shotgun (WGS) entry which is preliminary data.</text>
</comment>
<reference evidence="5 6" key="2">
    <citation type="journal article" date="2012" name="Open Biol.">
        <title>Characteristics of nucleosomes and linker DNA regions on the genome of the basidiomycete Mixia osmundae revealed by mono- and dinucleosome mapping.</title>
        <authorList>
            <person name="Nishida H."/>
            <person name="Kondo S."/>
            <person name="Matsumoto T."/>
            <person name="Suzuki Y."/>
            <person name="Yoshikawa H."/>
            <person name="Taylor T.D."/>
            <person name="Sugiyama J."/>
        </authorList>
    </citation>
    <scope>NUCLEOTIDE SEQUENCE [LARGE SCALE GENOMIC DNA]</scope>
    <source>
        <strain evidence="6">CBS 9802 / IAM 14324 / JCM 22182 / KY 12970</strain>
    </source>
</reference>
<feature type="region of interest" description="Disordered" evidence="2">
    <location>
        <begin position="866"/>
        <end position="909"/>
    </location>
</feature>
<dbReference type="GO" id="GO:0006270">
    <property type="term" value="P:DNA replication initiation"/>
    <property type="evidence" value="ECO:0007669"/>
    <property type="project" value="TreeGrafter"/>
</dbReference>
<evidence type="ECO:0000256" key="3">
    <source>
        <dbReference type="SAM" id="Phobius"/>
    </source>
</evidence>
<dbReference type="PANTHER" id="PTHR10763:SF26">
    <property type="entry name" value="CELL DIVISION CONTROL PROTEIN 6 HOMOLOG"/>
    <property type="match status" value="1"/>
</dbReference>
<proteinExistence type="predicted"/>
<feature type="region of interest" description="Disordered" evidence="2">
    <location>
        <begin position="156"/>
        <end position="192"/>
    </location>
</feature>
<feature type="compositionally biased region" description="Polar residues" evidence="2">
    <location>
        <begin position="244"/>
        <end position="257"/>
    </location>
</feature>
<reference evidence="5 6" key="1">
    <citation type="journal article" date="2011" name="J. Gen. Appl. Microbiol.">
        <title>Draft genome sequencing of the enigmatic basidiomycete Mixia osmundae.</title>
        <authorList>
            <person name="Nishida H."/>
            <person name="Nagatsuka Y."/>
            <person name="Sugiyama J."/>
        </authorList>
    </citation>
    <scope>NUCLEOTIDE SEQUENCE [LARGE SCALE GENOMIC DNA]</scope>
    <source>
        <strain evidence="6">CBS 9802 / IAM 14324 / JCM 22182 / KY 12970</strain>
    </source>
</reference>
<dbReference type="eggNOG" id="KOG2227">
    <property type="taxonomic scope" value="Eukaryota"/>
</dbReference>
<evidence type="ECO:0000256" key="1">
    <source>
        <dbReference type="ARBA" id="ARBA00022705"/>
    </source>
</evidence>
<feature type="compositionally biased region" description="Polar residues" evidence="2">
    <location>
        <begin position="176"/>
        <end position="189"/>
    </location>
</feature>
<feature type="compositionally biased region" description="Polar residues" evidence="2">
    <location>
        <begin position="1281"/>
        <end position="1292"/>
    </location>
</feature>
<dbReference type="Proteomes" id="UP000009131">
    <property type="component" value="Unassembled WGS sequence"/>
</dbReference>
<feature type="transmembrane region" description="Helical" evidence="3">
    <location>
        <begin position="1511"/>
        <end position="1530"/>
    </location>
</feature>
<dbReference type="HOGENOM" id="CLU_246641_0_0_1"/>
<feature type="compositionally biased region" description="Basic and acidic residues" evidence="2">
    <location>
        <begin position="1459"/>
        <end position="1475"/>
    </location>
</feature>
<dbReference type="InterPro" id="IPR050311">
    <property type="entry name" value="ORC1/CDC6"/>
</dbReference>
<dbReference type="InterPro" id="IPR027417">
    <property type="entry name" value="P-loop_NTPase"/>
</dbReference>
<dbReference type="RefSeq" id="XP_014571441.1">
    <property type="nucleotide sequence ID" value="XM_014715955.1"/>
</dbReference>
<evidence type="ECO:0000313" key="5">
    <source>
        <dbReference type="EMBL" id="GAA93786.1"/>
    </source>
</evidence>